<proteinExistence type="predicted"/>
<organism evidence="1 2">
    <name type="scientific">Fusobacterium vincentii 4_1_13</name>
    <dbReference type="NCBI Taxonomy" id="469606"/>
    <lineage>
        <taxon>Bacteria</taxon>
        <taxon>Fusobacteriati</taxon>
        <taxon>Fusobacteriota</taxon>
        <taxon>Fusobacteriia</taxon>
        <taxon>Fusobacteriales</taxon>
        <taxon>Fusobacteriaceae</taxon>
        <taxon>Fusobacterium</taxon>
    </lineage>
</organism>
<dbReference type="EMBL" id="ACDE02000013">
    <property type="protein sequence ID" value="EEO39580.1"/>
    <property type="molecule type" value="Genomic_DNA"/>
</dbReference>
<gene>
    <name evidence="1" type="ORF">FSCG_00293</name>
</gene>
<evidence type="ECO:0000313" key="2">
    <source>
        <dbReference type="Proteomes" id="UP000004925"/>
    </source>
</evidence>
<evidence type="ECO:0000313" key="1">
    <source>
        <dbReference type="EMBL" id="EEO39580.1"/>
    </source>
</evidence>
<dbReference type="AlphaFoldDB" id="A0A0M1VSP0"/>
<evidence type="ECO:0008006" key="3">
    <source>
        <dbReference type="Google" id="ProtNLM"/>
    </source>
</evidence>
<name>A0A0M1VSP0_FUSVC</name>
<sequence length="240" mass="27768">MKRWIFLILAIIIILIFGIIKSCQRDKREVINIYTDREIENFIGKLAKKYENIDKEVAIKINSLNSIEDYDIIVTNEDSKVKNNKKKYEVKDFFEDNLVIIGRRKIDNLSQMLTSSIAIPNYKTNIGKVGLDILAKVEGFQEMAKNIQYKDDIMSSLQSVDLYEVDYAFVTSKILPLAKNSEICYIFPENIGGSKILYKAYINLESNKNPKKFYDFVEGELSTKIQLKPNPEKNKVIKTN</sequence>
<dbReference type="SUPFAM" id="SSF53850">
    <property type="entry name" value="Periplasmic binding protein-like II"/>
    <property type="match status" value="1"/>
</dbReference>
<reference evidence="1 2" key="1">
    <citation type="submission" date="2011-10" db="EMBL/GenBank/DDBJ databases">
        <title>The Genome Sequence of Fusobacterium sp. 4_1_13.</title>
        <authorList>
            <consortium name="The Broad Institute Genome Sequencing Platform"/>
            <person name="Earl A."/>
            <person name="Ward D."/>
            <person name="Feldgarden M."/>
            <person name="Gevers D."/>
            <person name="Strauss J."/>
            <person name="Ambrose C."/>
            <person name="Allen-Vercoe E."/>
            <person name="Young S.K."/>
            <person name="Zeng Q."/>
            <person name="Gargeya S."/>
            <person name="Fitzgerald M."/>
            <person name="Haas B."/>
            <person name="Abouelleil A."/>
            <person name="Alvarado L."/>
            <person name="Arachchi H.M."/>
            <person name="Berlin A."/>
            <person name="Brown A."/>
            <person name="Chapman S.B."/>
            <person name="Chen Z."/>
            <person name="Dunbar C."/>
            <person name="Freedman E."/>
            <person name="Gearin G."/>
            <person name="Goldberg J."/>
            <person name="Griggs A."/>
            <person name="Gujja S."/>
            <person name="Heiman D."/>
            <person name="Howarth C."/>
            <person name="Larson L."/>
            <person name="Lui A."/>
            <person name="MacDonald P.J."/>
            <person name="Montmayeur A."/>
            <person name="Murphy C."/>
            <person name="Neiman D."/>
            <person name="Pearson M."/>
            <person name="Priest M."/>
            <person name="Roberts A."/>
            <person name="Saif S."/>
            <person name="Shea T."/>
            <person name="Shenoy N."/>
            <person name="Sisk P."/>
            <person name="Stolte C."/>
            <person name="Sykes S."/>
            <person name="Wortman J."/>
            <person name="Nusbaum C."/>
            <person name="Birren B."/>
        </authorList>
    </citation>
    <scope>NUCLEOTIDE SEQUENCE [LARGE SCALE GENOMIC DNA]</scope>
    <source>
        <strain evidence="1 2">4_1_13</strain>
    </source>
</reference>
<comment type="caution">
    <text evidence="1">The sequence shown here is derived from an EMBL/GenBank/DDBJ whole genome shotgun (WGS) entry which is preliminary data.</text>
</comment>
<protein>
    <recommendedName>
        <fullName evidence="3">Molybdate ABC transporter substrate-binding protein</fullName>
    </recommendedName>
</protein>
<dbReference type="Proteomes" id="UP000004925">
    <property type="component" value="Unassembled WGS sequence"/>
</dbReference>
<accession>A0A0M1VSP0</accession>
<dbReference type="RefSeq" id="WP_008797448.1">
    <property type="nucleotide sequence ID" value="NZ_KQ235735.1"/>
</dbReference>
<dbReference type="Gene3D" id="3.40.190.10">
    <property type="entry name" value="Periplasmic binding protein-like II"/>
    <property type="match status" value="1"/>
</dbReference>
<dbReference type="HOGENOM" id="CLU_1150546_0_0_0"/>
<dbReference type="eggNOG" id="COG0725">
    <property type="taxonomic scope" value="Bacteria"/>
</dbReference>